<evidence type="ECO:0000256" key="1">
    <source>
        <dbReference type="SAM" id="MobiDB-lite"/>
    </source>
</evidence>
<organism evidence="2 3">
    <name type="scientific">Ganoderma sinense ZZ0214-1</name>
    <dbReference type="NCBI Taxonomy" id="1077348"/>
    <lineage>
        <taxon>Eukaryota</taxon>
        <taxon>Fungi</taxon>
        <taxon>Dikarya</taxon>
        <taxon>Basidiomycota</taxon>
        <taxon>Agaricomycotina</taxon>
        <taxon>Agaricomycetes</taxon>
        <taxon>Polyporales</taxon>
        <taxon>Polyporaceae</taxon>
        <taxon>Ganoderma</taxon>
    </lineage>
</organism>
<feature type="region of interest" description="Disordered" evidence="1">
    <location>
        <begin position="229"/>
        <end position="272"/>
    </location>
</feature>
<feature type="compositionally biased region" description="Polar residues" evidence="1">
    <location>
        <begin position="340"/>
        <end position="363"/>
    </location>
</feature>
<feature type="region of interest" description="Disordered" evidence="1">
    <location>
        <begin position="150"/>
        <end position="180"/>
    </location>
</feature>
<keyword evidence="3" id="KW-1185">Reference proteome</keyword>
<protein>
    <submittedName>
        <fullName evidence="2">Uncharacterized protein</fullName>
    </submittedName>
</protein>
<name>A0A2G8SK18_9APHY</name>
<feature type="region of interest" description="Disordered" evidence="1">
    <location>
        <begin position="597"/>
        <end position="636"/>
    </location>
</feature>
<dbReference type="AlphaFoldDB" id="A0A2G8SK18"/>
<dbReference type="EMBL" id="AYKW01000006">
    <property type="protein sequence ID" value="PIL34119.1"/>
    <property type="molecule type" value="Genomic_DNA"/>
</dbReference>
<proteinExistence type="predicted"/>
<feature type="compositionally biased region" description="Polar residues" evidence="1">
    <location>
        <begin position="402"/>
        <end position="413"/>
    </location>
</feature>
<dbReference type="OrthoDB" id="10547238at2759"/>
<evidence type="ECO:0000313" key="2">
    <source>
        <dbReference type="EMBL" id="PIL34119.1"/>
    </source>
</evidence>
<evidence type="ECO:0000313" key="3">
    <source>
        <dbReference type="Proteomes" id="UP000230002"/>
    </source>
</evidence>
<dbReference type="Proteomes" id="UP000230002">
    <property type="component" value="Unassembled WGS sequence"/>
</dbReference>
<comment type="caution">
    <text evidence="2">The sequence shown here is derived from an EMBL/GenBank/DDBJ whole genome shotgun (WGS) entry which is preliminary data.</text>
</comment>
<gene>
    <name evidence="2" type="ORF">GSI_03830</name>
</gene>
<feature type="region of interest" description="Disordered" evidence="1">
    <location>
        <begin position="340"/>
        <end position="418"/>
    </location>
</feature>
<reference evidence="2 3" key="1">
    <citation type="journal article" date="2015" name="Sci. Rep.">
        <title>Chromosome-level genome map provides insights into diverse defense mechanisms in the medicinal fungus Ganoderma sinense.</title>
        <authorList>
            <person name="Zhu Y."/>
            <person name="Xu J."/>
            <person name="Sun C."/>
            <person name="Zhou S."/>
            <person name="Xu H."/>
            <person name="Nelson D.R."/>
            <person name="Qian J."/>
            <person name="Song J."/>
            <person name="Luo H."/>
            <person name="Xiang L."/>
            <person name="Li Y."/>
            <person name="Xu Z."/>
            <person name="Ji A."/>
            <person name="Wang L."/>
            <person name="Lu S."/>
            <person name="Hayward A."/>
            <person name="Sun W."/>
            <person name="Li X."/>
            <person name="Schwartz D.C."/>
            <person name="Wang Y."/>
            <person name="Chen S."/>
        </authorList>
    </citation>
    <scope>NUCLEOTIDE SEQUENCE [LARGE SCALE GENOMIC DNA]</scope>
    <source>
        <strain evidence="2 3">ZZ0214-1</strain>
    </source>
</reference>
<accession>A0A2G8SK18</accession>
<sequence>MPPMVEEPYDTYIDFGFDDEEATSFASPADSQNLPPFLVEILAALNSGPSSSHVEEPIANGLTFPSPPALPSESYTESILPIYYSIPTPSSSLRSSLSEHRPSTSVYPSDIIRVHSAAPPAPPVLAIPPAFLVLPAPQPSTQYAHVPPAIFPQTSSKRPRDYIENSAPHKLSSPKRQRTATFDSNASVVNHASNSIANAPPLPKVMAEAAHGGPGAMPSMDWGILPGPESGTVAGPSIVEIENVPVPPKSRKRARKDKSDGPATSKKRHKKTVLADAPEVLNAPVTPYSGLQFVDYGPPPASAGDEASTLLSATYPELTPEFYEELCSIASEIAQEFKQTSGGVDGTSGSIDQDVLGSSTASATHGIREDNSQPSSATTKGKRPRALAPPKGPRKKRRRTDVPTNANVLSSVADTDAKPEKREKRFGCPFLTDATKPCLVRFSRQTDIKRHIRTHHLGCEVFCTHEIHRGKPTKVTREDGVFRHLGFKTCIGLKARAALVAECRKAKSGEPHAGTKRWETEVEREISRRHTLFKMPCNDRLEFWTEIERLSGWTPDTLEKWFKKRGTVERYLCESCLPILQAGDAKTQILDKERTVGTYPGSTVEPIAGPSSSGSDAGPVGLSSSLDVLAVPDDED</sequence>
<feature type="compositionally biased region" description="Low complexity" evidence="1">
    <location>
        <begin position="608"/>
        <end position="621"/>
    </location>
</feature>